<evidence type="ECO:0000256" key="9">
    <source>
        <dbReference type="ARBA" id="ARBA00042709"/>
    </source>
</evidence>
<keyword evidence="4" id="KW-0963">Cytoplasm</keyword>
<dbReference type="AlphaFoldDB" id="A0A8H2PW51"/>
<dbReference type="PANTHER" id="PTHR48075:SF1">
    <property type="entry name" value="LAMBDA-CRYSTALLIN HOMOLOG"/>
    <property type="match status" value="1"/>
</dbReference>
<evidence type="ECO:0000256" key="2">
    <source>
        <dbReference type="ARBA" id="ARBA00009463"/>
    </source>
</evidence>
<evidence type="ECO:0000256" key="7">
    <source>
        <dbReference type="ARBA" id="ARBA00023027"/>
    </source>
</evidence>
<dbReference type="InterPro" id="IPR036291">
    <property type="entry name" value="NAD(P)-bd_dom_sf"/>
</dbReference>
<evidence type="ECO:0000256" key="6">
    <source>
        <dbReference type="ARBA" id="ARBA00023002"/>
    </source>
</evidence>
<dbReference type="SUPFAM" id="SSF51735">
    <property type="entry name" value="NAD(P)-binding Rossmann-fold domains"/>
    <property type="match status" value="1"/>
</dbReference>
<dbReference type="InterPro" id="IPR008927">
    <property type="entry name" value="6-PGluconate_DH-like_C_sf"/>
</dbReference>
<gene>
    <name evidence="13" type="ORF">FHY67_03935</name>
</gene>
<dbReference type="RefSeq" id="WP_017400900.1">
    <property type="nucleotide sequence ID" value="NZ_CP027365.1"/>
</dbReference>
<feature type="site" description="Important for catalytic activity" evidence="10">
    <location>
        <position position="151"/>
    </location>
</feature>
<evidence type="ECO:0000256" key="3">
    <source>
        <dbReference type="ARBA" id="ARBA00011738"/>
    </source>
</evidence>
<keyword evidence="5" id="KW-0597">Phosphoprotein</keyword>
<dbReference type="EC" id="1.1.1.45" evidence="8"/>
<keyword evidence="6 13" id="KW-0560">Oxidoreductase</keyword>
<feature type="domain" description="3-hydroxyacyl-CoA dehydrogenase C-terminal" evidence="11">
    <location>
        <begin position="197"/>
        <end position="295"/>
    </location>
</feature>
<dbReference type="InterPro" id="IPR013328">
    <property type="entry name" value="6PGD_dom2"/>
</dbReference>
<comment type="subcellular location">
    <subcellularLocation>
        <location evidence="1">Cytoplasm</location>
    </subcellularLocation>
</comment>
<name>A0A8H2PW51_ACIRA</name>
<comment type="similarity">
    <text evidence="2">Belongs to the 3-hydroxyacyl-CoA dehydrogenase family.</text>
</comment>
<reference evidence="13 14" key="1">
    <citation type="submission" date="2019-06" db="EMBL/GenBank/DDBJ databases">
        <title>Genome of Acinetobacter radioresistens APH1, a phenol degrading strain.</title>
        <authorList>
            <person name="Liu Y."/>
        </authorList>
    </citation>
    <scope>NUCLEOTIDE SEQUENCE [LARGE SCALE GENOMIC DNA]</scope>
    <source>
        <strain evidence="13 14">APH1</strain>
    </source>
</reference>
<proteinExistence type="inferred from homology"/>
<evidence type="ECO:0000259" key="12">
    <source>
        <dbReference type="Pfam" id="PF02737"/>
    </source>
</evidence>
<evidence type="ECO:0000256" key="5">
    <source>
        <dbReference type="ARBA" id="ARBA00022553"/>
    </source>
</evidence>
<sequence>MQLIKQIAVVGAGRMGKAISIAFAYAGLNIQLIDARERDPEEFHIYRQKIISDISQELQLLVSINFIQETYVETILKRIEVTSRNKSQNFLSHCELVMEAVPELKEIKQEIFKWLDQYLPSECIVASTTSTFLVSEIAQMLSVPERVINAHWLNPAYLMPLVELSRTAETSDLVVERLKAFLKIIGKVPVVCQASAGYIVPRIQALAMNEAARMVEEGVASAEDIDIAIRTGFGLRFSVLGLLEFIDWGGGDILFYASQYLEKELGTRHSAPAIIAENMQNKRNGLREKQGFYNYHTVDIDSYKLQVLKAFTTRIAVAGLQPEPDILKHPVSINKTGIN</sequence>
<evidence type="ECO:0000256" key="10">
    <source>
        <dbReference type="PIRSR" id="PIRSR000105-1"/>
    </source>
</evidence>
<dbReference type="SUPFAM" id="SSF48179">
    <property type="entry name" value="6-phosphogluconate dehydrogenase C-terminal domain-like"/>
    <property type="match status" value="1"/>
</dbReference>
<protein>
    <recommendedName>
        <fullName evidence="9">L-gulonate 3-dehydrogenase</fullName>
        <ecNumber evidence="8">1.1.1.45</ecNumber>
    </recommendedName>
    <alternativeName>
        <fullName evidence="9">L-gulonate 3-dehydrogenase</fullName>
    </alternativeName>
</protein>
<dbReference type="Gene3D" id="1.10.1040.10">
    <property type="entry name" value="N-(1-d-carboxylethyl)-l-norvaline Dehydrogenase, domain 2"/>
    <property type="match status" value="1"/>
</dbReference>
<dbReference type="Pfam" id="PF00725">
    <property type="entry name" value="3HCDH"/>
    <property type="match status" value="1"/>
</dbReference>
<comment type="subunit">
    <text evidence="3">Homodimer.</text>
</comment>
<dbReference type="InterPro" id="IPR006108">
    <property type="entry name" value="3HC_DH_C"/>
</dbReference>
<evidence type="ECO:0000259" key="11">
    <source>
        <dbReference type="Pfam" id="PF00725"/>
    </source>
</evidence>
<accession>A0A8H2PW51</accession>
<dbReference type="GO" id="GO:0070403">
    <property type="term" value="F:NAD+ binding"/>
    <property type="evidence" value="ECO:0007669"/>
    <property type="project" value="InterPro"/>
</dbReference>
<dbReference type="GO" id="GO:0005737">
    <property type="term" value="C:cytoplasm"/>
    <property type="evidence" value="ECO:0007669"/>
    <property type="project" value="UniProtKB-SubCell"/>
</dbReference>
<evidence type="ECO:0000313" key="14">
    <source>
        <dbReference type="Proteomes" id="UP000314285"/>
    </source>
</evidence>
<dbReference type="PIRSF" id="PIRSF000105">
    <property type="entry name" value="HCDH"/>
    <property type="match status" value="1"/>
</dbReference>
<keyword evidence="7" id="KW-0520">NAD</keyword>
<dbReference type="Gene3D" id="3.40.50.720">
    <property type="entry name" value="NAD(P)-binding Rossmann-like Domain"/>
    <property type="match status" value="1"/>
</dbReference>
<dbReference type="EMBL" id="VFBM01000002">
    <property type="protein sequence ID" value="TNX93598.1"/>
    <property type="molecule type" value="Genomic_DNA"/>
</dbReference>
<dbReference type="GO" id="GO:0006631">
    <property type="term" value="P:fatty acid metabolic process"/>
    <property type="evidence" value="ECO:0007669"/>
    <property type="project" value="InterPro"/>
</dbReference>
<evidence type="ECO:0000256" key="4">
    <source>
        <dbReference type="ARBA" id="ARBA00022490"/>
    </source>
</evidence>
<dbReference type="InterPro" id="IPR006176">
    <property type="entry name" value="3-OHacyl-CoA_DH_NAD-bd"/>
</dbReference>
<dbReference type="NCBIfam" id="NF006125">
    <property type="entry name" value="PRK08269.1"/>
    <property type="match status" value="1"/>
</dbReference>
<evidence type="ECO:0000256" key="8">
    <source>
        <dbReference type="ARBA" id="ARBA00038962"/>
    </source>
</evidence>
<evidence type="ECO:0000313" key="13">
    <source>
        <dbReference type="EMBL" id="TNX93598.1"/>
    </source>
</evidence>
<organism evidence="13 14">
    <name type="scientific">Acinetobacter radioresistens</name>
    <dbReference type="NCBI Taxonomy" id="40216"/>
    <lineage>
        <taxon>Bacteria</taxon>
        <taxon>Pseudomonadati</taxon>
        <taxon>Pseudomonadota</taxon>
        <taxon>Gammaproteobacteria</taxon>
        <taxon>Moraxellales</taxon>
        <taxon>Moraxellaceae</taxon>
        <taxon>Acinetobacter</taxon>
    </lineage>
</organism>
<evidence type="ECO:0000256" key="1">
    <source>
        <dbReference type="ARBA" id="ARBA00004496"/>
    </source>
</evidence>
<feature type="domain" description="3-hydroxyacyl-CoA dehydrogenase NAD binding" evidence="12">
    <location>
        <begin position="6"/>
        <end position="193"/>
    </location>
</feature>
<dbReference type="GO" id="GO:0050104">
    <property type="term" value="F:L-gulonate 3-dehydrogenase activity"/>
    <property type="evidence" value="ECO:0007669"/>
    <property type="project" value="UniProtKB-EC"/>
</dbReference>
<dbReference type="PANTHER" id="PTHR48075">
    <property type="entry name" value="3-HYDROXYACYL-COA DEHYDROGENASE FAMILY PROTEIN"/>
    <property type="match status" value="1"/>
</dbReference>
<comment type="caution">
    <text evidence="13">The sequence shown here is derived from an EMBL/GenBank/DDBJ whole genome shotgun (WGS) entry which is preliminary data.</text>
</comment>
<dbReference type="InterPro" id="IPR022694">
    <property type="entry name" value="3-OHacyl-CoA_DH"/>
</dbReference>
<dbReference type="Proteomes" id="UP000314285">
    <property type="component" value="Unassembled WGS sequence"/>
</dbReference>
<dbReference type="Pfam" id="PF02737">
    <property type="entry name" value="3HCDH_N"/>
    <property type="match status" value="1"/>
</dbReference>